<dbReference type="NCBIfam" id="NF033532">
    <property type="entry name" value="lone7para_assoc"/>
    <property type="match status" value="1"/>
</dbReference>
<accession>A0A1H3IMM4</accession>
<evidence type="ECO:0008006" key="4">
    <source>
        <dbReference type="Google" id="ProtNLM"/>
    </source>
</evidence>
<reference evidence="3" key="1">
    <citation type="submission" date="2016-10" db="EMBL/GenBank/DDBJ databases">
        <authorList>
            <person name="Varghese N."/>
            <person name="Submissions S."/>
        </authorList>
    </citation>
    <scope>NUCLEOTIDE SEQUENCE [LARGE SCALE GENOMIC DNA]</scope>
    <source>
        <strain evidence="3">CGMCC 4.3530</strain>
    </source>
</reference>
<dbReference type="OrthoDB" id="3373807at2"/>
<proteinExistence type="predicted"/>
<gene>
    <name evidence="2" type="ORF">SAMN05216215_102358</name>
</gene>
<feature type="compositionally biased region" description="Acidic residues" evidence="1">
    <location>
        <begin position="29"/>
        <end position="38"/>
    </location>
</feature>
<dbReference type="InterPro" id="IPR047659">
    <property type="entry name" value="T7SS_assoc"/>
</dbReference>
<feature type="compositionally biased region" description="Low complexity" evidence="1">
    <location>
        <begin position="189"/>
        <end position="211"/>
    </location>
</feature>
<evidence type="ECO:0000313" key="3">
    <source>
        <dbReference type="Proteomes" id="UP000199529"/>
    </source>
</evidence>
<dbReference type="STRING" id="418495.SAMN05216215_102358"/>
<sequence>MQDADSTQETAEEAQERGDRWFFLPDPSWEPDGDDEQPPPELIVGSWFVTADGVSGPFQGNPAYAPPSPASPTDPVDAAIRLAIEEDPPASEPVLNALPSVVLGIALDDEGNALVASLPDEVQAVLVTTAPVNRGYIDVPGWQEAMLWQIAEALPEGVDMVVNPGAPVSMRLQRGTVLDAGVRPEGFEPAGAKPADAAPGAADPTGAEPDGNGATETAVAEDRPST</sequence>
<organism evidence="2 3">
    <name type="scientific">Saccharopolyspora shandongensis</name>
    <dbReference type="NCBI Taxonomy" id="418495"/>
    <lineage>
        <taxon>Bacteria</taxon>
        <taxon>Bacillati</taxon>
        <taxon>Actinomycetota</taxon>
        <taxon>Actinomycetes</taxon>
        <taxon>Pseudonocardiales</taxon>
        <taxon>Pseudonocardiaceae</taxon>
        <taxon>Saccharopolyspora</taxon>
    </lineage>
</organism>
<name>A0A1H3IMM4_9PSEU</name>
<evidence type="ECO:0000256" key="1">
    <source>
        <dbReference type="SAM" id="MobiDB-lite"/>
    </source>
</evidence>
<dbReference type="EMBL" id="FNOK01000023">
    <property type="protein sequence ID" value="SDY28942.1"/>
    <property type="molecule type" value="Genomic_DNA"/>
</dbReference>
<evidence type="ECO:0000313" key="2">
    <source>
        <dbReference type="EMBL" id="SDY28942.1"/>
    </source>
</evidence>
<protein>
    <recommendedName>
        <fullName evidence="4">SseB protein N-terminal domain-containing protein</fullName>
    </recommendedName>
</protein>
<keyword evidence="3" id="KW-1185">Reference proteome</keyword>
<dbReference type="RefSeq" id="WP_093268989.1">
    <property type="nucleotide sequence ID" value="NZ_FNOK01000023.1"/>
</dbReference>
<feature type="region of interest" description="Disordered" evidence="1">
    <location>
        <begin position="182"/>
        <end position="226"/>
    </location>
</feature>
<dbReference type="Proteomes" id="UP000199529">
    <property type="component" value="Unassembled WGS sequence"/>
</dbReference>
<dbReference type="AlphaFoldDB" id="A0A1H3IMM4"/>
<feature type="region of interest" description="Disordered" evidence="1">
    <location>
        <begin position="1"/>
        <end position="42"/>
    </location>
</feature>